<dbReference type="InterPro" id="IPR005314">
    <property type="entry name" value="Peptidase_C50"/>
</dbReference>
<dbReference type="Gene3D" id="1.25.40.10">
    <property type="entry name" value="Tetratricopeptide repeat domain"/>
    <property type="match status" value="1"/>
</dbReference>
<evidence type="ECO:0000259" key="6">
    <source>
        <dbReference type="PROSITE" id="PS51700"/>
    </source>
</evidence>
<dbReference type="InterPro" id="IPR030397">
    <property type="entry name" value="SEPARIN_core_dom"/>
</dbReference>
<evidence type="ECO:0000256" key="4">
    <source>
        <dbReference type="ARBA" id="ARBA00022829"/>
    </source>
</evidence>
<dbReference type="EC" id="3.4.22.49" evidence="2"/>
<organism evidence="7 8">
    <name type="scientific">Pleurotus eryngii</name>
    <name type="common">Boletus of the steppes</name>
    <dbReference type="NCBI Taxonomy" id="5323"/>
    <lineage>
        <taxon>Eukaryota</taxon>
        <taxon>Fungi</taxon>
        <taxon>Dikarya</taxon>
        <taxon>Basidiomycota</taxon>
        <taxon>Agaricomycotina</taxon>
        <taxon>Agaricomycetes</taxon>
        <taxon>Agaricomycetidae</taxon>
        <taxon>Agaricales</taxon>
        <taxon>Pleurotineae</taxon>
        <taxon>Pleurotaceae</taxon>
        <taxon>Pleurotus</taxon>
    </lineage>
</organism>
<dbReference type="EMBL" id="MU154578">
    <property type="protein sequence ID" value="KAF9494011.1"/>
    <property type="molecule type" value="Genomic_DNA"/>
</dbReference>
<evidence type="ECO:0000313" key="7">
    <source>
        <dbReference type="EMBL" id="KAF9494011.1"/>
    </source>
</evidence>
<dbReference type="PANTHER" id="PTHR12792:SF0">
    <property type="entry name" value="SEPARIN"/>
    <property type="match status" value="1"/>
</dbReference>
<keyword evidence="3" id="KW-0378">Hydrolase</keyword>
<protein>
    <recommendedName>
        <fullName evidence="2">separase</fullName>
        <ecNumber evidence="2">3.4.22.49</ecNumber>
    </recommendedName>
</protein>
<feature type="compositionally biased region" description="Basic residues" evidence="5">
    <location>
        <begin position="1647"/>
        <end position="1660"/>
    </location>
</feature>
<feature type="region of interest" description="Disordered" evidence="5">
    <location>
        <begin position="1045"/>
        <end position="1093"/>
    </location>
</feature>
<dbReference type="GO" id="GO:0072686">
    <property type="term" value="C:mitotic spindle"/>
    <property type="evidence" value="ECO:0007669"/>
    <property type="project" value="TreeGrafter"/>
</dbReference>
<proteinExistence type="predicted"/>
<feature type="compositionally biased region" description="Low complexity" evidence="5">
    <location>
        <begin position="784"/>
        <end position="798"/>
    </location>
</feature>
<comment type="caution">
    <text evidence="7">The sequence shown here is derived from an EMBL/GenBank/DDBJ whole genome shotgun (WGS) entry which is preliminary data.</text>
</comment>
<dbReference type="GO" id="GO:0004197">
    <property type="term" value="F:cysteine-type endopeptidase activity"/>
    <property type="evidence" value="ECO:0007669"/>
    <property type="project" value="InterPro"/>
</dbReference>
<comment type="catalytic activity">
    <reaction evidence="1">
        <text>All bonds known to be hydrolyzed by this endopeptidase have arginine in P1 and an acidic residue in P4. P6 is often occupied by an acidic residue or by a hydroxy-amino-acid residue, the phosphorylation of which enhances cleavage.</text>
        <dbReference type="EC" id="3.4.22.49"/>
    </reaction>
</comment>
<feature type="compositionally biased region" description="Polar residues" evidence="5">
    <location>
        <begin position="1063"/>
        <end position="1074"/>
    </location>
</feature>
<feature type="region of interest" description="Disordered" evidence="5">
    <location>
        <begin position="840"/>
        <end position="860"/>
    </location>
</feature>
<dbReference type="Pfam" id="PF03568">
    <property type="entry name" value="Separin_C"/>
    <property type="match status" value="1"/>
</dbReference>
<evidence type="ECO:0000256" key="3">
    <source>
        <dbReference type="ARBA" id="ARBA00022801"/>
    </source>
</evidence>
<evidence type="ECO:0000256" key="5">
    <source>
        <dbReference type="SAM" id="MobiDB-lite"/>
    </source>
</evidence>
<evidence type="ECO:0000256" key="1">
    <source>
        <dbReference type="ARBA" id="ARBA00000451"/>
    </source>
</evidence>
<feature type="region of interest" description="Disordered" evidence="5">
    <location>
        <begin position="1641"/>
        <end position="1660"/>
    </location>
</feature>
<dbReference type="GO" id="GO:0051307">
    <property type="term" value="P:meiotic chromosome separation"/>
    <property type="evidence" value="ECO:0007669"/>
    <property type="project" value="TreeGrafter"/>
</dbReference>
<dbReference type="GO" id="GO:0044732">
    <property type="term" value="C:mitotic spindle pole body"/>
    <property type="evidence" value="ECO:0007669"/>
    <property type="project" value="TreeGrafter"/>
</dbReference>
<dbReference type="SUPFAM" id="SSF48452">
    <property type="entry name" value="TPR-like"/>
    <property type="match status" value="1"/>
</dbReference>
<dbReference type="SMART" id="SM00028">
    <property type="entry name" value="TPR"/>
    <property type="match status" value="6"/>
</dbReference>
<dbReference type="PROSITE" id="PS51700">
    <property type="entry name" value="SEPARIN"/>
    <property type="match status" value="1"/>
</dbReference>
<feature type="compositionally biased region" description="Basic and acidic residues" evidence="5">
    <location>
        <begin position="1075"/>
        <end position="1085"/>
    </location>
</feature>
<dbReference type="InterPro" id="IPR011990">
    <property type="entry name" value="TPR-like_helical_dom_sf"/>
</dbReference>
<reference evidence="7" key="1">
    <citation type="submission" date="2020-11" db="EMBL/GenBank/DDBJ databases">
        <authorList>
            <consortium name="DOE Joint Genome Institute"/>
            <person name="Ahrendt S."/>
            <person name="Riley R."/>
            <person name="Andreopoulos W."/>
            <person name="Labutti K."/>
            <person name="Pangilinan J."/>
            <person name="Ruiz-Duenas F.J."/>
            <person name="Barrasa J.M."/>
            <person name="Sanchez-Garcia M."/>
            <person name="Camarero S."/>
            <person name="Miyauchi S."/>
            <person name="Serrano A."/>
            <person name="Linde D."/>
            <person name="Babiker R."/>
            <person name="Drula E."/>
            <person name="Ayuso-Fernandez I."/>
            <person name="Pacheco R."/>
            <person name="Padilla G."/>
            <person name="Ferreira P."/>
            <person name="Barriuso J."/>
            <person name="Kellner H."/>
            <person name="Castanera R."/>
            <person name="Alfaro M."/>
            <person name="Ramirez L."/>
            <person name="Pisabarro A.G."/>
            <person name="Kuo A."/>
            <person name="Tritt A."/>
            <person name="Lipzen A."/>
            <person name="He G."/>
            <person name="Yan M."/>
            <person name="Ng V."/>
            <person name="Cullen D."/>
            <person name="Martin F."/>
            <person name="Rosso M.-N."/>
            <person name="Henrissat B."/>
            <person name="Hibbett D."/>
            <person name="Martinez A.T."/>
            <person name="Grigoriev I.V."/>
        </authorList>
    </citation>
    <scope>NUCLEOTIDE SEQUENCE</scope>
    <source>
        <strain evidence="7">ATCC 90797</strain>
    </source>
</reference>
<dbReference type="Proteomes" id="UP000807025">
    <property type="component" value="Unassembled WGS sequence"/>
</dbReference>
<evidence type="ECO:0000313" key="8">
    <source>
        <dbReference type="Proteomes" id="UP000807025"/>
    </source>
</evidence>
<feature type="region of interest" description="Disordered" evidence="5">
    <location>
        <begin position="784"/>
        <end position="823"/>
    </location>
</feature>
<dbReference type="PANTHER" id="PTHR12792">
    <property type="entry name" value="EXTRA SPINDLE POLES 1-RELATED"/>
    <property type="match status" value="1"/>
</dbReference>
<sequence>MKAVNASSQSLSKFAQSGWKRSKPSSGTSLSDVKKCITEAMKALSYLRGSDEGNLDIEKSASSVVGKLISMEMFDESLSMLPDMHSRLNALVGPRTMKISPEPGQSHLLSISLPESTHLPDSSTLTLLSTYFLHVITVLLHHSSHIQAFISHFAGPSSLLAWAPRLHNAIDVKHLDTIMTRTYTTLVKSQPANLSPGVTFTLRCHALACLIYASPQTVSPDTFWDQAVKYAGSLLKSASQDEDTVSLICGSFEDLISRVDIWKQEVSLTKSSQFIAFCECWTAVAKLAGKVEVMARVGEIISRAGAHPDPPIPLSHGAQASVVSPSNHRIAAAALCALLSQTEVTLQKGNGISPGAVVLLEAVGKAHRALERVRRTSIKLFEDAKLDVALRDALKRLQSSIVDLMANTLSHVHSYTQILDSLFVLARTTLDIRNAHTHGDAYDYLQRAATILDISGPPSSSTSVDRPNLLRCISGAFHNLAGILYNAERYGGAIRFLTRACELGTRALTWRREQVPRSGEKKEVDPSWRQLEEQLYRRWELLGVCHCKIGDHLAGYRAFLEAIGSFPFSVTNLGPLSDKQSIATIFGTSGSLRQLAVLVDRATYMGTCELFIQAPQVSLLHAFDGDEHQDPRVKGALLEHQLASISPNRSKEGVLAVMRQLLRDLLNLYDAASMPMRRTRTLVQCLEVAYYDISTATFEQCAFASYAEVVESVQEMLGRQDVGNDHGLVHCKGVLQASAHAWAAIHAHRGAAPSQISQATFHANEACSALSTIITTASRKSFGSARRSSSAAIRRVSSPKVFKKLPSPKAPKKAPPKRTVPRKPMKVVPKIARMASSLQPNAVPQTPKARNREGTIPYQSVSNRPSSIEAMSCMLGFIGLTLTKIRTLIALRRLTDRQSAYDALSDVYVSASTELAVEYVNLGKMKKAATIHRQVLNVVQTGRVSAVSRAKFFLRYAQALALCEDTSSSVEAYTQAMESSNEFPMDEKGMSSSQRIHMRVAQLETAAMATRTFAVIQYSKADVPLALDNLLQSVRLYNRALESMARLSPSPGPSTPGDANPFEDTSQRASSPHEQATERVNRHDVPPAVPSRRSVMKGSEWGVADGLFDTFFALVDAYSSRGSPREALFFAEQAHDLADSLNAPVYASRALARMGEILIYQGRYQKGFDNVSEAGKLLADMQCADVVDIDRLHAEWYTRTSPGQSAKDLYERAKSALEGLDRAYGAHDSGPRRSSLSMVAKERIAPVLFARLLSQYIWILRDDDAVEKEALLDTFLSLPPSPLVKAEQAALVAKLTLHNVYGRFGMDMFLSSITESTIAVPMGMSRPEGVTPSLTHDIPGLLEKAAQMYWSELDLISTQGEVPKVRNAAVSLAMIQALQTSLGKSGAAASNILVNLLDATTAISLHREMLDVVRHKFDQLRPSSDLQWPSTERSTGAKVAVPRFSFDDTDGDSEDEAVEDQATKEYWEALRSHHQDQSLDLTTLSTSRSTELPPNWTIVHICITEDRSTLFITRQNCGPDQPKPLVFCVPMQGRRENDGDEDEEHLSFDDALNELSQIITLSDEGTRAAAHINRDDMVAREQWWKERKELDTRLKELLSNIEFCWLGAFKTILNGNPRLGADELKALGTQFERIFQTGLHLQDNPKPRSKGKKQKASAKPAHHFTIDDALLECFSTLSSKCRDEELEDLVYFILDLYQFHGVPVATAEVDVTQVVVDLRGVLEDHAQRTAQQKRSSPRQKPRLGDDEHMFLILDKNLQGIPWESIPVLRGRSVSRIPSMQFLLDRVRFANMRRPGHSKKFVDPRQTYYVLNPSGDLTKTEGRFKDWLDEMKRDAGWDGVVGHRPSEQQFLDALSRNELFMQLLTMPRYFGHGGGEQYARSNKIRHLKKCAATMLWGCSSGALKDMGDFDRVGTPYNYMLAGCPTLVANLWDVTDRDIDKFSQAVFDKLRLNSQDVKSWKSDDDEGCSLVTAVAEAREVCKLRYLTGAAAVVYGVPFYL</sequence>
<name>A0A9P5ZYE3_PLEER</name>
<dbReference type="GO" id="GO:0005634">
    <property type="term" value="C:nucleus"/>
    <property type="evidence" value="ECO:0007669"/>
    <property type="project" value="InterPro"/>
</dbReference>
<dbReference type="GO" id="GO:0005737">
    <property type="term" value="C:cytoplasm"/>
    <property type="evidence" value="ECO:0007669"/>
    <property type="project" value="TreeGrafter"/>
</dbReference>
<feature type="compositionally biased region" description="Basic residues" evidence="5">
    <location>
        <begin position="810"/>
        <end position="823"/>
    </location>
</feature>
<dbReference type="GO" id="GO:0006508">
    <property type="term" value="P:proteolysis"/>
    <property type="evidence" value="ECO:0007669"/>
    <property type="project" value="InterPro"/>
</dbReference>
<dbReference type="OrthoDB" id="10255632at2759"/>
<accession>A0A9P5ZYE3</accession>
<evidence type="ECO:0000256" key="2">
    <source>
        <dbReference type="ARBA" id="ARBA00012489"/>
    </source>
</evidence>
<keyword evidence="8" id="KW-1185">Reference proteome</keyword>
<gene>
    <name evidence="7" type="ORF">BDN71DRAFT_1393975</name>
</gene>
<feature type="domain" description="Peptidase C50" evidence="6">
    <location>
        <begin position="1803"/>
        <end position="1908"/>
    </location>
</feature>
<dbReference type="InterPro" id="IPR019734">
    <property type="entry name" value="TPR_rpt"/>
</dbReference>
<keyword evidence="4" id="KW-0159">Chromosome partition</keyword>